<evidence type="ECO:0000259" key="18">
    <source>
        <dbReference type="Pfam" id="PF01764"/>
    </source>
</evidence>
<evidence type="ECO:0000256" key="12">
    <source>
        <dbReference type="ARBA" id="ARBA00023136"/>
    </source>
</evidence>
<evidence type="ECO:0000313" key="19">
    <source>
        <dbReference type="EMBL" id="PKI85768.1"/>
    </source>
</evidence>
<dbReference type="Proteomes" id="UP000232875">
    <property type="component" value="Unassembled WGS sequence"/>
</dbReference>
<dbReference type="EMBL" id="KZ454987">
    <property type="protein sequence ID" value="PKI85768.1"/>
    <property type="molecule type" value="Genomic_DNA"/>
</dbReference>
<keyword evidence="6" id="KW-0479">Metal-binding</keyword>
<keyword evidence="20" id="KW-1185">Reference proteome</keyword>
<dbReference type="PANTHER" id="PTHR45792:SF8">
    <property type="entry name" value="DIACYLGLYCEROL LIPASE-ALPHA"/>
    <property type="match status" value="1"/>
</dbReference>
<evidence type="ECO:0000256" key="6">
    <source>
        <dbReference type="ARBA" id="ARBA00022723"/>
    </source>
</evidence>
<evidence type="ECO:0000256" key="15">
    <source>
        <dbReference type="ARBA" id="ARBA00047591"/>
    </source>
</evidence>
<dbReference type="GO" id="GO:0046340">
    <property type="term" value="P:diacylglycerol catabolic process"/>
    <property type="evidence" value="ECO:0007669"/>
    <property type="project" value="TreeGrafter"/>
</dbReference>
<name>A0A2N1JGV5_9BASI</name>
<gene>
    <name evidence="19" type="ORF">MVES_000721</name>
</gene>
<protein>
    <recommendedName>
        <fullName evidence="14">sn-1-specific diacylglycerol lipase</fullName>
        <ecNumber evidence="14">3.1.1.116</ecNumber>
    </recommendedName>
</protein>
<dbReference type="GO" id="GO:0019369">
    <property type="term" value="P:arachidonate metabolic process"/>
    <property type="evidence" value="ECO:0007669"/>
    <property type="project" value="TreeGrafter"/>
</dbReference>
<evidence type="ECO:0000256" key="16">
    <source>
        <dbReference type="ARBA" id="ARBA00048461"/>
    </source>
</evidence>
<dbReference type="InterPro" id="IPR002921">
    <property type="entry name" value="Fungal_lipase-type"/>
</dbReference>
<feature type="compositionally biased region" description="Basic and acidic residues" evidence="17">
    <location>
        <begin position="328"/>
        <end position="343"/>
    </location>
</feature>
<dbReference type="Gene3D" id="3.40.50.1820">
    <property type="entry name" value="alpha/beta hydrolase"/>
    <property type="match status" value="1"/>
</dbReference>
<dbReference type="EC" id="3.1.1.116" evidence="14"/>
<dbReference type="SUPFAM" id="SSF53474">
    <property type="entry name" value="alpha/beta-Hydrolases"/>
    <property type="match status" value="1"/>
</dbReference>
<dbReference type="CDD" id="cd00519">
    <property type="entry name" value="Lipase_3"/>
    <property type="match status" value="1"/>
</dbReference>
<sequence length="1120" mass="125242">MKMLPAAYEENSPDTPLLDDTTDVEPLVLPGVASPVYGTTPKLGPCGQELPPPLFAETYSIGEVPHPETETAGAKVLTASAVFSRSGALHPSAIMPRRGSLAGRKEYAEAMRRASDTNIPLDSQVVQEKDWNMGVFLTDLWRDVTAAPQQPPLPKRAQQTGSALEAIGALFLRRDSAGRLEDLTLRQKEASADTQNNFFWTVLLQLKMCLLLLKKLLFFLTDLVFPKSNPRTRVAAYTDGVSDKDAPSTPVAMPGMFVHDHDDGLLLPPPFLDEYSDPRSFEGLLGVRRMREQRQRRQRLDKLSEQNRPAHRVDILTALSNFVTSAKASEKRREMERRPRRDTGFGFGFSKRSEQVPWTTARLFARRKTPASDTPIEPCLQKASPGLQSSAYASDPEQRTPPSLCAQSGSKSAPTTPASIIGPADFVADKSTQTASRLTPLAMLQMGREEGKYLASAHVATKHFVHKNTPSPDAQALRAVSVSSVWMCLSYCFVALTLTPDFVVFLLAHLLDVAIETYETLAEALWFLRWIWQNVTAQTVLGRCCYDAYKLIKAEWSYVALEDHEARSERRRPLPKLGWQSRRGLSVLQVLHGFLELVCLQSVTRERYQHESAELVKIEEWKSRVQHNGADSRDDELVVTNRSNDILEIASTALTDEPAYDPSVWEENTVSLVRNIKWASQLSMSAYGLQVLIVDLPPVFTPSGHQLPRQTFAHLSRLNADDVVHAEIQALNVEATYSPTFYIIRDMRRKVVCVAVRGTQSFADIVVDLDMRTEDVTPSLAEWRGVERGSNTERFSYHAGIWRAAEALVQPGSTLFNKLCDTLNEYPEFGLVFVGHSLGGAIASAATILLSEYHLDGDADASRGIWRTVDTNGFSGGRRIRAITFAHPSTLSYNLSHRTSFGAVPLVTTVIYGSDIIPRFGHGQIRELRRVLGALTRVRRRRHKYAAANRNDAKKDSDCEAVGVHVLRRYCDWLSICYTDRPDDVMRDRKRNIEDTFWRLRREVEDDLYAQAKHRFDKANTHINAPISPWIQAVRQGDVPLHTLSTRRQRMDQATLSNEAAHGGTLVPAGRILWIADGDLYTVTDPRTFFSLPDLTSSLFADHFPAAYEEAVAALGKDLR</sequence>
<keyword evidence="11" id="KW-0443">Lipid metabolism</keyword>
<keyword evidence="4" id="KW-0597">Phosphoprotein</keyword>
<dbReference type="OrthoDB" id="438440at2759"/>
<feature type="region of interest" description="Disordered" evidence="17">
    <location>
        <begin position="367"/>
        <end position="416"/>
    </location>
</feature>
<feature type="compositionally biased region" description="Polar residues" evidence="17">
    <location>
        <begin position="405"/>
        <end position="416"/>
    </location>
</feature>
<keyword evidence="10" id="KW-1133">Transmembrane helix</keyword>
<dbReference type="AlphaFoldDB" id="A0A2N1JGV5"/>
<comment type="subcellular location">
    <subcellularLocation>
        <location evidence="2">Cell membrane</location>
        <topology evidence="2">Multi-pass membrane protein</topology>
    </subcellularLocation>
</comment>
<reference evidence="19 20" key="1">
    <citation type="submission" date="2017-10" db="EMBL/GenBank/DDBJ databases">
        <title>A novel species of cold-tolerant Malassezia isolated from bats.</title>
        <authorList>
            <person name="Lorch J.M."/>
            <person name="Palmer J.M."/>
            <person name="Vanderwolf K.J."/>
            <person name="Schmidt K.Z."/>
            <person name="Verant M.L."/>
            <person name="Weller T.J."/>
            <person name="Blehert D.S."/>
        </authorList>
    </citation>
    <scope>NUCLEOTIDE SEQUENCE [LARGE SCALE GENOMIC DNA]</scope>
    <source>
        <strain evidence="19 20">NWHC:44797-103</strain>
    </source>
</reference>
<comment type="catalytic activity">
    <reaction evidence="15">
        <text>a diacylglycerol + H2O = a monoacylglycerol + a fatty acid + H(+)</text>
        <dbReference type="Rhea" id="RHEA:32731"/>
        <dbReference type="ChEBI" id="CHEBI:15377"/>
        <dbReference type="ChEBI" id="CHEBI:15378"/>
        <dbReference type="ChEBI" id="CHEBI:17408"/>
        <dbReference type="ChEBI" id="CHEBI:18035"/>
        <dbReference type="ChEBI" id="CHEBI:28868"/>
    </reaction>
</comment>
<evidence type="ECO:0000256" key="5">
    <source>
        <dbReference type="ARBA" id="ARBA00022692"/>
    </source>
</evidence>
<evidence type="ECO:0000256" key="9">
    <source>
        <dbReference type="ARBA" id="ARBA00022963"/>
    </source>
</evidence>
<keyword evidence="5" id="KW-0812">Transmembrane</keyword>
<evidence type="ECO:0000256" key="7">
    <source>
        <dbReference type="ARBA" id="ARBA00022801"/>
    </source>
</evidence>
<evidence type="ECO:0000313" key="20">
    <source>
        <dbReference type="Proteomes" id="UP000232875"/>
    </source>
</evidence>
<accession>A0A2N1JGV5</accession>
<evidence type="ECO:0000256" key="4">
    <source>
        <dbReference type="ARBA" id="ARBA00022553"/>
    </source>
</evidence>
<dbReference type="InterPro" id="IPR029058">
    <property type="entry name" value="AB_hydrolase_fold"/>
</dbReference>
<dbReference type="GO" id="GO:0016298">
    <property type="term" value="F:lipase activity"/>
    <property type="evidence" value="ECO:0007669"/>
    <property type="project" value="TreeGrafter"/>
</dbReference>
<keyword evidence="9" id="KW-0442">Lipid degradation</keyword>
<feature type="region of interest" description="Disordered" evidence="17">
    <location>
        <begin position="1"/>
        <end position="20"/>
    </location>
</feature>
<keyword evidence="3" id="KW-1003">Cell membrane</keyword>
<keyword evidence="12" id="KW-0472">Membrane</keyword>
<evidence type="ECO:0000256" key="3">
    <source>
        <dbReference type="ARBA" id="ARBA00022475"/>
    </source>
</evidence>
<dbReference type="InterPro" id="IPR052214">
    <property type="entry name" value="DAG_Lipase-Related"/>
</dbReference>
<evidence type="ECO:0000256" key="13">
    <source>
        <dbReference type="ARBA" id="ARBA00024531"/>
    </source>
</evidence>
<evidence type="ECO:0000256" key="17">
    <source>
        <dbReference type="SAM" id="MobiDB-lite"/>
    </source>
</evidence>
<feature type="region of interest" description="Disordered" evidence="17">
    <location>
        <begin position="326"/>
        <end position="349"/>
    </location>
</feature>
<dbReference type="GO" id="GO:0046872">
    <property type="term" value="F:metal ion binding"/>
    <property type="evidence" value="ECO:0007669"/>
    <property type="project" value="UniProtKB-KW"/>
</dbReference>
<organism evidence="19 20">
    <name type="scientific">Malassezia vespertilionis</name>
    <dbReference type="NCBI Taxonomy" id="2020962"/>
    <lineage>
        <taxon>Eukaryota</taxon>
        <taxon>Fungi</taxon>
        <taxon>Dikarya</taxon>
        <taxon>Basidiomycota</taxon>
        <taxon>Ustilaginomycotina</taxon>
        <taxon>Malasseziomycetes</taxon>
        <taxon>Malasseziales</taxon>
        <taxon>Malasseziaceae</taxon>
        <taxon>Malassezia</taxon>
    </lineage>
</organism>
<keyword evidence="7" id="KW-0378">Hydrolase</keyword>
<dbReference type="GO" id="GO:0005886">
    <property type="term" value="C:plasma membrane"/>
    <property type="evidence" value="ECO:0007669"/>
    <property type="project" value="UniProtKB-SubCell"/>
</dbReference>
<comment type="cofactor">
    <cofactor evidence="1">
        <name>Ca(2+)</name>
        <dbReference type="ChEBI" id="CHEBI:29108"/>
    </cofactor>
</comment>
<proteinExistence type="predicted"/>
<evidence type="ECO:0000256" key="14">
    <source>
        <dbReference type="ARBA" id="ARBA00026104"/>
    </source>
</evidence>
<evidence type="ECO:0000256" key="11">
    <source>
        <dbReference type="ARBA" id="ARBA00023098"/>
    </source>
</evidence>
<dbReference type="PANTHER" id="PTHR45792">
    <property type="entry name" value="DIACYLGLYCEROL LIPASE HOMOLOG-RELATED"/>
    <property type="match status" value="1"/>
</dbReference>
<dbReference type="Pfam" id="PF01764">
    <property type="entry name" value="Lipase_3"/>
    <property type="match status" value="1"/>
</dbReference>
<evidence type="ECO:0000256" key="8">
    <source>
        <dbReference type="ARBA" id="ARBA00022837"/>
    </source>
</evidence>
<keyword evidence="8" id="KW-0106">Calcium</keyword>
<evidence type="ECO:0000256" key="2">
    <source>
        <dbReference type="ARBA" id="ARBA00004651"/>
    </source>
</evidence>
<feature type="domain" description="Fungal lipase-type" evidence="18">
    <location>
        <begin position="754"/>
        <end position="920"/>
    </location>
</feature>
<comment type="catalytic activity">
    <reaction evidence="13">
        <text>a 1,2-diacyl-sn-glycerol + H2O = a 2-acylglycerol + a fatty acid + H(+)</text>
        <dbReference type="Rhea" id="RHEA:33275"/>
        <dbReference type="ChEBI" id="CHEBI:15377"/>
        <dbReference type="ChEBI" id="CHEBI:15378"/>
        <dbReference type="ChEBI" id="CHEBI:17389"/>
        <dbReference type="ChEBI" id="CHEBI:17815"/>
        <dbReference type="ChEBI" id="CHEBI:28868"/>
        <dbReference type="EC" id="3.1.1.116"/>
    </reaction>
    <physiologicalReaction direction="left-to-right" evidence="13">
        <dbReference type="Rhea" id="RHEA:33276"/>
    </physiologicalReaction>
</comment>
<comment type="catalytic activity">
    <reaction evidence="16">
        <text>a monoacylglycerol + H2O = glycerol + a fatty acid + H(+)</text>
        <dbReference type="Rhea" id="RHEA:15245"/>
        <dbReference type="ChEBI" id="CHEBI:15377"/>
        <dbReference type="ChEBI" id="CHEBI:15378"/>
        <dbReference type="ChEBI" id="CHEBI:17408"/>
        <dbReference type="ChEBI" id="CHEBI:17754"/>
        <dbReference type="ChEBI" id="CHEBI:28868"/>
    </reaction>
</comment>
<evidence type="ECO:0000256" key="10">
    <source>
        <dbReference type="ARBA" id="ARBA00022989"/>
    </source>
</evidence>
<evidence type="ECO:0000256" key="1">
    <source>
        <dbReference type="ARBA" id="ARBA00001913"/>
    </source>
</evidence>